<dbReference type="EMBL" id="UGSO01000002">
    <property type="protein sequence ID" value="SUE06347.1"/>
    <property type="molecule type" value="Genomic_DNA"/>
</dbReference>
<proteinExistence type="predicted"/>
<reference evidence="1 2" key="1">
    <citation type="submission" date="2018-06" db="EMBL/GenBank/DDBJ databases">
        <authorList>
            <consortium name="Pathogen Informatics"/>
            <person name="Doyle S."/>
        </authorList>
    </citation>
    <scope>NUCLEOTIDE SEQUENCE [LARGE SCALE GENOMIC DNA]</scope>
    <source>
        <strain evidence="1 2">NCTC9381</strain>
    </source>
</reference>
<protein>
    <submittedName>
        <fullName evidence="1">Uncharacterized protein</fullName>
    </submittedName>
</protein>
<name>A0A379LQS4_ENTAG</name>
<keyword evidence="2" id="KW-1185">Reference proteome</keyword>
<evidence type="ECO:0000313" key="1">
    <source>
        <dbReference type="EMBL" id="SUE06347.1"/>
    </source>
</evidence>
<evidence type="ECO:0000313" key="2">
    <source>
        <dbReference type="Proteomes" id="UP000254640"/>
    </source>
</evidence>
<organism evidence="1 2">
    <name type="scientific">Enterobacter agglomerans</name>
    <name type="common">Erwinia herbicola</name>
    <name type="synonym">Pantoea agglomerans</name>
    <dbReference type="NCBI Taxonomy" id="549"/>
    <lineage>
        <taxon>Bacteria</taxon>
        <taxon>Pseudomonadati</taxon>
        <taxon>Pseudomonadota</taxon>
        <taxon>Gammaproteobacteria</taxon>
        <taxon>Enterobacterales</taxon>
        <taxon>Erwiniaceae</taxon>
        <taxon>Pantoea</taxon>
        <taxon>Pantoea agglomerans group</taxon>
    </lineage>
</organism>
<accession>A0A379LQS4</accession>
<sequence>MIGVARSYPASENGLTIELQQQIAGTERVAHFYMCRERFAVEPDGIDTHMDQQLNPAVTQQPYGVTGLKQGGHLSRKKAQ</sequence>
<dbReference type="Proteomes" id="UP000254640">
    <property type="component" value="Unassembled WGS sequence"/>
</dbReference>
<dbReference type="AlphaFoldDB" id="A0A379LQS4"/>
<gene>
    <name evidence="1" type="ORF">NCTC9381_05338</name>
</gene>